<feature type="domain" description="AAA+ ATPase" evidence="6">
    <location>
        <begin position="1854"/>
        <end position="1981"/>
    </location>
</feature>
<feature type="compositionally biased region" description="Polar residues" evidence="5">
    <location>
        <begin position="1213"/>
        <end position="1227"/>
    </location>
</feature>
<gene>
    <name evidence="7" type="ORF">B0J12DRAFT_714785</name>
</gene>
<dbReference type="InterPro" id="IPR003593">
    <property type="entry name" value="AAA+_ATPase"/>
</dbReference>
<dbReference type="Pfam" id="PF13086">
    <property type="entry name" value="AAA_11"/>
    <property type="match status" value="1"/>
</dbReference>
<dbReference type="InterPro" id="IPR041627">
    <property type="entry name" value="AAA_lid_6"/>
</dbReference>
<dbReference type="PANTHER" id="PTHR43392:SF2">
    <property type="entry name" value="AAA-TYPE ATPASE FAMILY PROTEIN _ ANKYRIN REPEAT FAMILY PROTEIN"/>
    <property type="match status" value="1"/>
</dbReference>
<dbReference type="Pfam" id="PF00004">
    <property type="entry name" value="AAA"/>
    <property type="match status" value="3"/>
</dbReference>
<dbReference type="CDD" id="cd18808">
    <property type="entry name" value="SF1_C_Upf1"/>
    <property type="match status" value="1"/>
</dbReference>
<dbReference type="InterPro" id="IPR003959">
    <property type="entry name" value="ATPase_AAA_core"/>
</dbReference>
<feature type="compositionally biased region" description="Basic and acidic residues" evidence="5">
    <location>
        <begin position="2161"/>
        <end position="2181"/>
    </location>
</feature>
<dbReference type="CDD" id="cd17936">
    <property type="entry name" value="EEXXEc_NFX1"/>
    <property type="match status" value="1"/>
</dbReference>
<name>A0ABQ8FTM5_9PEZI</name>
<feature type="region of interest" description="Disordered" evidence="5">
    <location>
        <begin position="1209"/>
        <end position="1278"/>
    </location>
</feature>
<dbReference type="SMART" id="SM00382">
    <property type="entry name" value="AAA"/>
    <property type="match status" value="4"/>
</dbReference>
<dbReference type="Pfam" id="PF17866">
    <property type="entry name" value="AAA_lid_6"/>
    <property type="match status" value="1"/>
</dbReference>
<dbReference type="GO" id="GO:0016787">
    <property type="term" value="F:hydrolase activity"/>
    <property type="evidence" value="ECO:0007669"/>
    <property type="project" value="UniProtKB-KW"/>
</dbReference>
<dbReference type="InterPro" id="IPR027417">
    <property type="entry name" value="P-loop_NTPase"/>
</dbReference>
<dbReference type="Proteomes" id="UP000774617">
    <property type="component" value="Unassembled WGS sequence"/>
</dbReference>
<dbReference type="Pfam" id="PF13087">
    <property type="entry name" value="AAA_12"/>
    <property type="match status" value="1"/>
</dbReference>
<dbReference type="PANTHER" id="PTHR43392">
    <property type="entry name" value="AAA-TYPE ATPASE FAMILY PROTEIN / ANKYRIN REPEAT FAMILY PROTEIN"/>
    <property type="match status" value="1"/>
</dbReference>
<dbReference type="InterPro" id="IPR041679">
    <property type="entry name" value="DNA2/NAM7-like_C"/>
</dbReference>
<protein>
    <submittedName>
        <fullName evidence="7">P-loop containing nucleoside triphosphate hydrolase protein</fullName>
    </submittedName>
</protein>
<comment type="similarity">
    <text evidence="1">Belongs to the CbxX/CfxQ family.</text>
</comment>
<dbReference type="CDD" id="cd00009">
    <property type="entry name" value="AAA"/>
    <property type="match status" value="2"/>
</dbReference>
<feature type="compositionally biased region" description="Basic and acidic residues" evidence="5">
    <location>
        <begin position="1253"/>
        <end position="1278"/>
    </location>
</feature>
<feature type="compositionally biased region" description="Polar residues" evidence="5">
    <location>
        <begin position="2071"/>
        <end position="2080"/>
    </location>
</feature>
<keyword evidence="7" id="KW-0378">Hydrolase</keyword>
<feature type="domain" description="AAA+ ATPase" evidence="6">
    <location>
        <begin position="478"/>
        <end position="797"/>
    </location>
</feature>
<keyword evidence="4" id="KW-0067">ATP-binding</keyword>
<feature type="region of interest" description="Disordered" evidence="5">
    <location>
        <begin position="2159"/>
        <end position="2203"/>
    </location>
</feature>
<evidence type="ECO:0000313" key="8">
    <source>
        <dbReference type="Proteomes" id="UP000774617"/>
    </source>
</evidence>
<feature type="domain" description="AAA+ ATPase" evidence="6">
    <location>
        <begin position="1600"/>
        <end position="1825"/>
    </location>
</feature>
<feature type="region of interest" description="Disordered" evidence="5">
    <location>
        <begin position="2071"/>
        <end position="2100"/>
    </location>
</feature>
<feature type="region of interest" description="Disordered" evidence="5">
    <location>
        <begin position="2221"/>
        <end position="2243"/>
    </location>
</feature>
<evidence type="ECO:0000313" key="7">
    <source>
        <dbReference type="EMBL" id="KAH7014058.1"/>
    </source>
</evidence>
<sequence length="2280" mass="254349">MSEKKTSIRSTKLRTLLRRVLAGEENITVNNARLFLEAICDQPEPAICIQRLAGSLQGCSALQSSLSFDTSPAFLDGPIAALLRYLEAPELKTICGGEVLRQVIGRIVDTPLAWDALVEAARSDQLTGPGYAAFSWLLLQLVSLPAERAITYTPIAHDEKIQKQLFGSRDLQVRLRARRIVYIVNTITAEHAAAADGPGGRHDNDFSDFRKISILPTPDELTSKDPFLPRASQVSDRLKSPDGLAFHVDSQFRLLREDMLRDLREELQAALMGTKGRRKAFCVEHLGLAGINADGRQPWSLQLRCTEDLPQLPKKSTAARKEFLKDNPKFLKHESVACLIADGDVVMLGTLVREEGLLAQKPPVLCLQIPEAAMEKALTRSKIAKNIKLVQLSTAMFAYEPVLRQLKEIRELPLGEEILRWERGKRLVTPGYQLTGEMVQFAEILEKTPSHDLSGVLQLSHRTRLDKSQAACFLAGLRQRVSMIQGPPGTGKSFIGSLIAKAIHDHSDQNILLVCYTHHALDQFLEDLLNLGVPESSIVRLGSTMKATLRTSALSLEQARQSAKLRYEQFQLLDLLKKRLAEEESSLNEAFNSFQQAQFSKPEILEHLEFRSDGAPFYNAFEVTEESGNMGRVGRKGRAIDRFYLVDRWCRGKDAGIFQKQRGSAFRAVWDMRPVDRLKALNEWKEEMLRERLAVVRDAGTAYNATLNQINAVYMERDLIVMRQKRIVACTTTAAAKYVQALQSTAPGVLLLEEAGEILESHVLTALGPDIKQLVLIGDHKQLRPKVHYDLSVEKGNGYDLNLSLFERLVIQGYPHNVLSQQHRMRPELSAFVRQLTYPDLIDAPRTKSRPNLRGFQDDVMFVNHNEGEMDMVDVPDWRDTTSISSKKNLFEAKMALKCVRYLGQQGYRTDDIAVLTPYLGQLRLLLDELGKDNDPVLNDLDSHDLVRAGLMPAASANLGKPRIRISTIDNFQGDESNIVVASLTRSNSHRDIGFMASPERLNVLLSRARDALILIGDAETFTGSGKGGKLWQRTMAMFKAGKHVYDGLPVRCERHPDRKVLLLRPEDFESNCPDGGCTEPCGTVLACGLHKCPQYCHQLYDHSKMACQGVIESKCANSHLRRRRCCDPQPSTCPICDFEEEKREKELETGLEAQNERDQAQLQHAAKIADLDLQIRLARDRAMDVRTAAERALALEQKRRDLDGARRLAEQAQATSTRGNGVSDSRGTVRAAASAGRVNGRPLPEQGLRDASQADERRVRDAESQSEKEWDRQKRVEGASNDAIDALMRLTGLEDVKAKFLCIKAQMETSARQGVDVKRERLGIVMLGNPGTGKTTVARLYAQFLVSIGALAGKELVETTGASLANEGVSGAKKKIESVLKAGGGAIFLDEAYQLTSGKNYGGAAILDYLLAEIEERVGKAVFIFAGYSKEMEKFFEHNPGLDSRLPHRLHFPDYTDKELLIMLGRLVERRYGGRAELEDGPGGLFARILIRRLGRNRGKEGYGNARALENAWSKVAARQADRLQKERACGSNPDDLLFNKEDLIGPEPSRAIQNSPAWKKLQSMIGLRAVKKSAETLVDRIQLNYNRELSEKPPIEVSLNRVFLGPPGTGKTTVGKLYASILADLGLLSKREAVFKTPADFVGHALGESEKKTKDILNAAEGKTAVVDTIVAEVQSTPGEDRCVLLLGYNEQMADMFENSNPGLARRFPMNYAFQFEDFNNQELREILDLKLKEQGLEATEDAKTVAIELLSRMRDRPNFGNAGEVENLISHAKESEQKRSSSADFARSGPDVIFLPQDFDDDFDRAKDSAASFQKLFADVVGCEKLIRKLQSYQQIVRNVRARSRDPREHIPFNYIFKGPPGTGKTTIARKMAELFYEVGILSTKDYLECSASDLIGQDVLKKSLGKVLFVDEAYRLCDGEFGKEAVKELVDSLTKPQFMGKLVVILAGYSRDIDNLLRINPGLSSRFPEEVVFENMSPQECLTLLERQLKVSGIEVTRNVWDAKSDKYLEIVGFFKELSSLPSWGNGRDVKTLSNADSTVSALTATSKDICQALASMLEQQSARCTSTGSNTVSQSIHEKSRACTSTAGPPSSLNTRIDTISSVAELKAKQYQDVGHSSPRRDPGVSDATWKQLQVDMATDEAVRKNSLDTVASLNRDLEPLQEREAASSKEMRKLQESAMEVSQDRDEEELQNRKRAQEEERLQNLAIKRARQEVEERLKKAQEEEERRRQEEAKVQKKLRDMGVCPMGYRWIKQSSGYRCAGGSHFVSNAQIGI</sequence>
<proteinExistence type="inferred from homology"/>
<reference evidence="7 8" key="1">
    <citation type="journal article" date="2021" name="Nat. Commun.">
        <title>Genetic determinants of endophytism in the Arabidopsis root mycobiome.</title>
        <authorList>
            <person name="Mesny F."/>
            <person name="Miyauchi S."/>
            <person name="Thiergart T."/>
            <person name="Pickel B."/>
            <person name="Atanasova L."/>
            <person name="Karlsson M."/>
            <person name="Huettel B."/>
            <person name="Barry K.W."/>
            <person name="Haridas S."/>
            <person name="Chen C."/>
            <person name="Bauer D."/>
            <person name="Andreopoulos W."/>
            <person name="Pangilinan J."/>
            <person name="LaButti K."/>
            <person name="Riley R."/>
            <person name="Lipzen A."/>
            <person name="Clum A."/>
            <person name="Drula E."/>
            <person name="Henrissat B."/>
            <person name="Kohler A."/>
            <person name="Grigoriev I.V."/>
            <person name="Martin F.M."/>
            <person name="Hacquard S."/>
        </authorList>
    </citation>
    <scope>NUCLEOTIDE SEQUENCE [LARGE SCALE GENOMIC DNA]</scope>
    <source>
        <strain evidence="7 8">MPI-SDFR-AT-0080</strain>
    </source>
</reference>
<dbReference type="InterPro" id="IPR047187">
    <property type="entry name" value="SF1_C_Upf1"/>
</dbReference>
<dbReference type="InterPro" id="IPR050773">
    <property type="entry name" value="CbxX/CfxQ_RuBisCO_ESX"/>
</dbReference>
<evidence type="ECO:0000256" key="3">
    <source>
        <dbReference type="ARBA" id="ARBA00022806"/>
    </source>
</evidence>
<keyword evidence="2" id="KW-0547">Nucleotide-binding</keyword>
<keyword evidence="8" id="KW-1185">Reference proteome</keyword>
<organism evidence="7 8">
    <name type="scientific">Macrophomina phaseolina</name>
    <dbReference type="NCBI Taxonomy" id="35725"/>
    <lineage>
        <taxon>Eukaryota</taxon>
        <taxon>Fungi</taxon>
        <taxon>Dikarya</taxon>
        <taxon>Ascomycota</taxon>
        <taxon>Pezizomycotina</taxon>
        <taxon>Dothideomycetes</taxon>
        <taxon>Dothideomycetes incertae sedis</taxon>
        <taxon>Botryosphaeriales</taxon>
        <taxon>Botryosphaeriaceae</taxon>
        <taxon>Macrophomina</taxon>
    </lineage>
</organism>
<evidence type="ECO:0000259" key="6">
    <source>
        <dbReference type="SMART" id="SM00382"/>
    </source>
</evidence>
<evidence type="ECO:0000256" key="1">
    <source>
        <dbReference type="ARBA" id="ARBA00010378"/>
    </source>
</evidence>
<dbReference type="Gene3D" id="1.10.8.60">
    <property type="match status" value="2"/>
</dbReference>
<feature type="compositionally biased region" description="Polar residues" evidence="5">
    <location>
        <begin position="2087"/>
        <end position="2100"/>
    </location>
</feature>
<dbReference type="CDD" id="cd06008">
    <property type="entry name" value="NF-X1-zinc-finger"/>
    <property type="match status" value="1"/>
</dbReference>
<evidence type="ECO:0000256" key="5">
    <source>
        <dbReference type="SAM" id="MobiDB-lite"/>
    </source>
</evidence>
<comment type="caution">
    <text evidence="7">The sequence shown here is derived from an EMBL/GenBank/DDBJ whole genome shotgun (WGS) entry which is preliminary data.</text>
</comment>
<dbReference type="PRINTS" id="PR00819">
    <property type="entry name" value="CBXCFQXSUPER"/>
</dbReference>
<keyword evidence="3" id="KW-0347">Helicase</keyword>
<evidence type="ECO:0000256" key="4">
    <source>
        <dbReference type="ARBA" id="ARBA00022840"/>
    </source>
</evidence>
<evidence type="ECO:0000256" key="2">
    <source>
        <dbReference type="ARBA" id="ARBA00022741"/>
    </source>
</evidence>
<feature type="domain" description="AAA+ ATPase" evidence="6">
    <location>
        <begin position="1321"/>
        <end position="1457"/>
    </location>
</feature>
<dbReference type="SUPFAM" id="SSF52540">
    <property type="entry name" value="P-loop containing nucleoside triphosphate hydrolases"/>
    <property type="match status" value="4"/>
</dbReference>
<dbReference type="Gene3D" id="3.40.50.300">
    <property type="entry name" value="P-loop containing nucleotide triphosphate hydrolases"/>
    <property type="match status" value="6"/>
</dbReference>
<accession>A0ABQ8FTM5</accession>
<dbReference type="EMBL" id="JAGTJR010000082">
    <property type="protein sequence ID" value="KAH7014058.1"/>
    <property type="molecule type" value="Genomic_DNA"/>
</dbReference>
<dbReference type="InterPro" id="IPR041677">
    <property type="entry name" value="DNA2/NAM7_AAA_11"/>
</dbReference>
<dbReference type="InterPro" id="IPR000641">
    <property type="entry name" value="CbxX/CfxQ"/>
</dbReference>